<dbReference type="AlphaFoldDB" id="A0AAV9ESP5"/>
<organism evidence="1 2">
    <name type="scientific">Acorus calamus</name>
    <name type="common">Sweet flag</name>
    <dbReference type="NCBI Taxonomy" id="4465"/>
    <lineage>
        <taxon>Eukaryota</taxon>
        <taxon>Viridiplantae</taxon>
        <taxon>Streptophyta</taxon>
        <taxon>Embryophyta</taxon>
        <taxon>Tracheophyta</taxon>
        <taxon>Spermatophyta</taxon>
        <taxon>Magnoliopsida</taxon>
        <taxon>Liliopsida</taxon>
        <taxon>Acoraceae</taxon>
        <taxon>Acorus</taxon>
    </lineage>
</organism>
<name>A0AAV9ESP5_ACOCL</name>
<keyword evidence="2" id="KW-1185">Reference proteome</keyword>
<comment type="caution">
    <text evidence="1">The sequence shown here is derived from an EMBL/GenBank/DDBJ whole genome shotgun (WGS) entry which is preliminary data.</text>
</comment>
<reference evidence="1" key="2">
    <citation type="submission" date="2023-06" db="EMBL/GenBank/DDBJ databases">
        <authorList>
            <person name="Ma L."/>
            <person name="Liu K.-W."/>
            <person name="Li Z."/>
            <person name="Hsiao Y.-Y."/>
            <person name="Qi Y."/>
            <person name="Fu T."/>
            <person name="Tang G."/>
            <person name="Zhang D."/>
            <person name="Sun W.-H."/>
            <person name="Liu D.-K."/>
            <person name="Li Y."/>
            <person name="Chen G.-Z."/>
            <person name="Liu X.-D."/>
            <person name="Liao X.-Y."/>
            <person name="Jiang Y.-T."/>
            <person name="Yu X."/>
            <person name="Hao Y."/>
            <person name="Huang J."/>
            <person name="Zhao X.-W."/>
            <person name="Ke S."/>
            <person name="Chen Y.-Y."/>
            <person name="Wu W.-L."/>
            <person name="Hsu J.-L."/>
            <person name="Lin Y.-F."/>
            <person name="Huang M.-D."/>
            <person name="Li C.-Y."/>
            <person name="Huang L."/>
            <person name="Wang Z.-W."/>
            <person name="Zhao X."/>
            <person name="Zhong W.-Y."/>
            <person name="Peng D.-H."/>
            <person name="Ahmad S."/>
            <person name="Lan S."/>
            <person name="Zhang J.-S."/>
            <person name="Tsai W.-C."/>
            <person name="Van De Peer Y."/>
            <person name="Liu Z.-J."/>
        </authorList>
    </citation>
    <scope>NUCLEOTIDE SEQUENCE</scope>
    <source>
        <strain evidence="1">CP</strain>
        <tissue evidence="1">Leaves</tissue>
    </source>
</reference>
<dbReference type="Proteomes" id="UP001180020">
    <property type="component" value="Unassembled WGS sequence"/>
</dbReference>
<evidence type="ECO:0000313" key="1">
    <source>
        <dbReference type="EMBL" id="KAK1316701.1"/>
    </source>
</evidence>
<proteinExistence type="predicted"/>
<gene>
    <name evidence="1" type="ORF">QJS10_CPA05g01145</name>
</gene>
<reference evidence="1" key="1">
    <citation type="journal article" date="2023" name="Nat. Commun.">
        <title>Diploid and tetraploid genomes of Acorus and the evolution of monocots.</title>
        <authorList>
            <person name="Ma L."/>
            <person name="Liu K.W."/>
            <person name="Li Z."/>
            <person name="Hsiao Y.Y."/>
            <person name="Qi Y."/>
            <person name="Fu T."/>
            <person name="Tang G.D."/>
            <person name="Zhang D."/>
            <person name="Sun W.H."/>
            <person name="Liu D.K."/>
            <person name="Li Y."/>
            <person name="Chen G.Z."/>
            <person name="Liu X.D."/>
            <person name="Liao X.Y."/>
            <person name="Jiang Y.T."/>
            <person name="Yu X."/>
            <person name="Hao Y."/>
            <person name="Huang J."/>
            <person name="Zhao X.W."/>
            <person name="Ke S."/>
            <person name="Chen Y.Y."/>
            <person name="Wu W.L."/>
            <person name="Hsu J.L."/>
            <person name="Lin Y.F."/>
            <person name="Huang M.D."/>
            <person name="Li C.Y."/>
            <person name="Huang L."/>
            <person name="Wang Z.W."/>
            <person name="Zhao X."/>
            <person name="Zhong W.Y."/>
            <person name="Peng D.H."/>
            <person name="Ahmad S."/>
            <person name="Lan S."/>
            <person name="Zhang J.S."/>
            <person name="Tsai W.C."/>
            <person name="Van de Peer Y."/>
            <person name="Liu Z.J."/>
        </authorList>
    </citation>
    <scope>NUCLEOTIDE SEQUENCE</scope>
    <source>
        <strain evidence="1">CP</strain>
    </source>
</reference>
<dbReference type="EMBL" id="JAUJYO010000005">
    <property type="protein sequence ID" value="KAK1316701.1"/>
    <property type="molecule type" value="Genomic_DNA"/>
</dbReference>
<evidence type="ECO:0000313" key="2">
    <source>
        <dbReference type="Proteomes" id="UP001180020"/>
    </source>
</evidence>
<accession>A0AAV9ESP5</accession>
<sequence length="87" mass="9736">MAEDRILRACSMFIQVHLLTLAVTTVYSLKVQNSILTIGDLCCRFEASAYHPWTGHLLLGSGRHDFLFFSLTSSRDSDAAFFSLFSS</sequence>
<protein>
    <recommendedName>
        <fullName evidence="3">Secreted protein</fullName>
    </recommendedName>
</protein>
<evidence type="ECO:0008006" key="3">
    <source>
        <dbReference type="Google" id="ProtNLM"/>
    </source>
</evidence>